<protein>
    <recommendedName>
        <fullName evidence="3">Lysozyme</fullName>
    </recommendedName>
</protein>
<gene>
    <name evidence="1" type="ORF">NRP21_06925</name>
</gene>
<comment type="caution">
    <text evidence="1">The sequence shown here is derived from an EMBL/GenBank/DDBJ whole genome shotgun (WGS) entry which is preliminary data.</text>
</comment>
<keyword evidence="2" id="KW-1185">Reference proteome</keyword>
<evidence type="ECO:0000313" key="1">
    <source>
        <dbReference type="EMBL" id="MCR0981778.1"/>
    </source>
</evidence>
<organism evidence="1 2">
    <name type="scientific">Roseomonas populi</name>
    <dbReference type="NCBI Taxonomy" id="3121582"/>
    <lineage>
        <taxon>Bacteria</taxon>
        <taxon>Pseudomonadati</taxon>
        <taxon>Pseudomonadota</taxon>
        <taxon>Alphaproteobacteria</taxon>
        <taxon>Acetobacterales</taxon>
        <taxon>Roseomonadaceae</taxon>
        <taxon>Roseomonas</taxon>
    </lineage>
</organism>
<dbReference type="Proteomes" id="UP001524642">
    <property type="component" value="Unassembled WGS sequence"/>
</dbReference>
<proteinExistence type="predicted"/>
<sequence>MTPALCIRLTVDPVLAYLAGLGVKSDDRARVMLLAIGGQESGAFKARRQGGNGPARGWWQFEGGPMSATAEVLTGGATKRLAERVCADLQVSTDRATVYAALEHNDLLACAFARLLLWGSPKALPGVDQPDAGWGYYLSRWHPGKPHPETWAGHWREALEAVAANRL</sequence>
<name>A0ABT1X107_9PROT</name>
<dbReference type="RefSeq" id="WP_257715440.1">
    <property type="nucleotide sequence ID" value="NZ_JANJOU010000003.1"/>
</dbReference>
<dbReference type="EMBL" id="JANJOU010000003">
    <property type="protein sequence ID" value="MCR0981778.1"/>
    <property type="molecule type" value="Genomic_DNA"/>
</dbReference>
<evidence type="ECO:0000313" key="2">
    <source>
        <dbReference type="Proteomes" id="UP001524642"/>
    </source>
</evidence>
<accession>A0ABT1X107</accession>
<evidence type="ECO:0008006" key="3">
    <source>
        <dbReference type="Google" id="ProtNLM"/>
    </source>
</evidence>
<reference evidence="1 2" key="1">
    <citation type="submission" date="2022-06" db="EMBL/GenBank/DDBJ databases">
        <title>Roseomonas CN29.</title>
        <authorList>
            <person name="Cheng Y."/>
            <person name="He X."/>
        </authorList>
    </citation>
    <scope>NUCLEOTIDE SEQUENCE [LARGE SCALE GENOMIC DNA]</scope>
    <source>
        <strain evidence="1 2">CN29</strain>
    </source>
</reference>